<evidence type="ECO:0000256" key="3">
    <source>
        <dbReference type="ARBA" id="ARBA00022884"/>
    </source>
</evidence>
<dbReference type="Gene3D" id="1.10.1410.10">
    <property type="match status" value="1"/>
</dbReference>
<feature type="domain" description="Nrap protein" evidence="9">
    <location>
        <begin position="566"/>
        <end position="740"/>
    </location>
</feature>
<dbReference type="GO" id="GO:0003723">
    <property type="term" value="F:RNA binding"/>
    <property type="evidence" value="ECO:0007669"/>
    <property type="project" value="UniProtKB-KW"/>
</dbReference>
<dbReference type="Pfam" id="PF17405">
    <property type="entry name" value="Nrap_D4"/>
    <property type="match status" value="1"/>
</dbReference>
<evidence type="ECO:0000256" key="1">
    <source>
        <dbReference type="ARBA" id="ARBA00004604"/>
    </source>
</evidence>
<keyword evidence="3 5" id="KW-0694">RNA-binding</keyword>
<feature type="domain" description="Nrap protein" evidence="10">
    <location>
        <begin position="744"/>
        <end position="896"/>
    </location>
</feature>
<sequence length="1055" mass="119586">MVAATTMDSIDFKVSELLKEVQLDYTPALTKLVDDAAAGIKQAIDTVPENLNVTEDLAPGFVRDIGADKVQFNFRKPEALAICGSYAIKCVTKPGISIDLLIRLPKECFVEKDYLNHRYHGKRFLYLCVIKKYLKQSPLFEKVEWSSFQNEARKPVLIAHPVTKLAEAPGLFIRIIPAATSIFNISKLTMKRNNIQALKKDGNSEQATHKYNSSILEDMFLEQKEEAIKKAFSGWKELGEALVLLKVWARQRSTIYAYDCLNGFLISMLVAYLASESGGKYIKQPMNTMQIFRAVLDFIANSKRWELGLHFKPHDQQSLPKEDKKQYLQLFPVVLSDPYYLFNVAFRITNTGFKELQGEAASTLSCMLNCRDGGFEMIFLSKIDYPAKYDYCLRLNLKGKNEIYAPGFCLDDECWRVYEEKVLSLLHRALGDRVKFIRLQWRNVTEGRDIENGLHIFDSEPLLVGISANQVEEAFRLVDIGPNADNKEEAIMFRKFWGEKAELRRFKDGRIAESVVWESEPWERHLIIKKIAQYILSRHLSLSEEYVVHIVGQLDFSLCSGVGGKDPISSMRSLLEAFDTLSRCLLSLDNIPLKVSSVLPIDPALRSTSVYPPQPHSLATKGGIRLRSQRLISTCIRPLDVLIQLEGSGNWPLDEVAIEKTKCAFLVKIGESLHVKLGMTCIASEENIDVLISGYGFRLNILHERGLSLLSREVTTSKKVSSADRKLFHQSQHASMINGFRGQYPIYGPIVRLAKRWVASHLFSACLVEEAIELLVAYLFLKPLPFSVPCSRITGFLRFLRLLSEYDWTFSPLVVDINIDLSSEDEKKITENFKATRKSSDEDTKNVIPAMYLATAYDKTSEAWTGSSPNSSELKRLMAYARSSADLLTKLVLNAQMGSYQWECLFRTPLNNYDAVVLLHRDKLPYPQYLLFPSEMSLGKLVACGNPSKSFHPFLMPEDFKGSVEDLKSKLLVDFDPVKCFLVDLEKKYPDTIKTWYDSIGGDAVGLTWGKPLSKKRERDDTGEEAEDPIDMMKSIGKVGKGLVRSVYLLKAPRR</sequence>
<dbReference type="GO" id="GO:0006364">
    <property type="term" value="P:rRNA processing"/>
    <property type="evidence" value="ECO:0007669"/>
    <property type="project" value="TreeGrafter"/>
</dbReference>
<protein>
    <recommendedName>
        <fullName evidence="14">Nucleolar protein 6</fullName>
    </recommendedName>
</protein>
<dbReference type="InterPro" id="IPR035082">
    <property type="entry name" value="Nrap_D1"/>
</dbReference>
<organism evidence="12 13">
    <name type="scientific">Kalanchoe fedtschenkoi</name>
    <name type="common">Lavender scallops</name>
    <name type="synonym">South American air plant</name>
    <dbReference type="NCBI Taxonomy" id="63787"/>
    <lineage>
        <taxon>Eukaryota</taxon>
        <taxon>Viridiplantae</taxon>
        <taxon>Streptophyta</taxon>
        <taxon>Embryophyta</taxon>
        <taxon>Tracheophyta</taxon>
        <taxon>Spermatophyta</taxon>
        <taxon>Magnoliopsida</taxon>
        <taxon>eudicotyledons</taxon>
        <taxon>Gunneridae</taxon>
        <taxon>Pentapetalae</taxon>
        <taxon>Saxifragales</taxon>
        <taxon>Crassulaceae</taxon>
        <taxon>Kalanchoe</taxon>
    </lineage>
</organism>
<dbReference type="Proteomes" id="UP000594263">
    <property type="component" value="Unplaced"/>
</dbReference>
<dbReference type="InterPro" id="IPR035369">
    <property type="entry name" value="Nrap_D4"/>
</dbReference>
<evidence type="ECO:0000259" key="9">
    <source>
        <dbReference type="Pfam" id="PF17405"/>
    </source>
</evidence>
<keyword evidence="13" id="KW-1185">Reference proteome</keyword>
<evidence type="ECO:0000313" key="13">
    <source>
        <dbReference type="Proteomes" id="UP000594263"/>
    </source>
</evidence>
<evidence type="ECO:0000259" key="10">
    <source>
        <dbReference type="Pfam" id="PF17406"/>
    </source>
</evidence>
<dbReference type="InterPro" id="IPR035370">
    <property type="entry name" value="Nrap_D5"/>
</dbReference>
<dbReference type="Pfam" id="PF17403">
    <property type="entry name" value="Nrap_D2"/>
    <property type="match status" value="1"/>
</dbReference>
<dbReference type="GO" id="GO:0032040">
    <property type="term" value="C:small-subunit processome"/>
    <property type="evidence" value="ECO:0007669"/>
    <property type="project" value="TreeGrafter"/>
</dbReference>
<dbReference type="GO" id="GO:0034456">
    <property type="term" value="C:UTP-C complex"/>
    <property type="evidence" value="ECO:0007669"/>
    <property type="project" value="TreeGrafter"/>
</dbReference>
<evidence type="ECO:0000259" key="8">
    <source>
        <dbReference type="Pfam" id="PF17404"/>
    </source>
</evidence>
<evidence type="ECO:0000259" key="7">
    <source>
        <dbReference type="Pfam" id="PF17403"/>
    </source>
</evidence>
<evidence type="ECO:0000259" key="11">
    <source>
        <dbReference type="Pfam" id="PF17407"/>
    </source>
</evidence>
<name>A0A7N0T892_KALFE</name>
<dbReference type="Gramene" id="Kaladp0024s0934.1.v1.1">
    <property type="protein sequence ID" value="Kaladp0024s0934.1.v1.1"/>
    <property type="gene ID" value="Kaladp0024s0934.v1.1"/>
</dbReference>
<feature type="domain" description="Nrap protein" evidence="6">
    <location>
        <begin position="98"/>
        <end position="232"/>
    </location>
</feature>
<evidence type="ECO:0008006" key="14">
    <source>
        <dbReference type="Google" id="ProtNLM"/>
    </source>
</evidence>
<evidence type="ECO:0000256" key="5">
    <source>
        <dbReference type="RuleBase" id="RU364032"/>
    </source>
</evidence>
<evidence type="ECO:0000259" key="6">
    <source>
        <dbReference type="Pfam" id="PF03813"/>
    </source>
</evidence>
<accession>A0A7N0T892</accession>
<dbReference type="Pfam" id="PF03813">
    <property type="entry name" value="Nrap"/>
    <property type="match status" value="1"/>
</dbReference>
<dbReference type="InterPro" id="IPR035367">
    <property type="entry name" value="Nrap_D2"/>
</dbReference>
<comment type="subcellular location">
    <subcellularLocation>
        <location evidence="1 5">Nucleus</location>
        <location evidence="1 5">Nucleolus</location>
    </subcellularLocation>
</comment>
<dbReference type="Pfam" id="PF17404">
    <property type="entry name" value="Nrap_D3"/>
    <property type="match status" value="1"/>
</dbReference>
<dbReference type="Pfam" id="PF17406">
    <property type="entry name" value="Nrap_D5"/>
    <property type="match status" value="1"/>
</dbReference>
<evidence type="ECO:0000256" key="4">
    <source>
        <dbReference type="ARBA" id="ARBA00023242"/>
    </source>
</evidence>
<evidence type="ECO:0000256" key="2">
    <source>
        <dbReference type="ARBA" id="ARBA00006674"/>
    </source>
</evidence>
<dbReference type="PANTHER" id="PTHR17972">
    <property type="entry name" value="NUCLEOLAR RNA-ASSOCIATED PROTEIN"/>
    <property type="match status" value="1"/>
</dbReference>
<feature type="domain" description="Nrap protein" evidence="7">
    <location>
        <begin position="239"/>
        <end position="382"/>
    </location>
</feature>
<dbReference type="EnsemblPlants" id="Kaladp0024s0934.1.v1.1">
    <property type="protein sequence ID" value="Kaladp0024s0934.1.v1.1"/>
    <property type="gene ID" value="Kaladp0024s0934.v1.1"/>
</dbReference>
<comment type="similarity">
    <text evidence="2 5">Belongs to the NRAP family.</text>
</comment>
<dbReference type="InterPro" id="IPR005554">
    <property type="entry name" value="NOL6/Upt22"/>
</dbReference>
<feature type="domain" description="Nrap protein" evidence="11">
    <location>
        <begin position="910"/>
        <end position="1047"/>
    </location>
</feature>
<dbReference type="InterPro" id="IPR035368">
    <property type="entry name" value="Nrap_D3"/>
</dbReference>
<reference evidence="12" key="1">
    <citation type="submission" date="2021-01" db="UniProtKB">
        <authorList>
            <consortium name="EnsemblPlants"/>
        </authorList>
    </citation>
    <scope>IDENTIFICATION</scope>
</reference>
<dbReference type="InterPro" id="IPR035371">
    <property type="entry name" value="Nrap_D6"/>
</dbReference>
<dbReference type="OMA" id="NPHGGKE"/>
<dbReference type="AlphaFoldDB" id="A0A7N0T892"/>
<dbReference type="GO" id="GO:0006409">
    <property type="term" value="P:tRNA export from nucleus"/>
    <property type="evidence" value="ECO:0007669"/>
    <property type="project" value="TreeGrafter"/>
</dbReference>
<dbReference type="Pfam" id="PF17407">
    <property type="entry name" value="Nrap_D6"/>
    <property type="match status" value="1"/>
</dbReference>
<dbReference type="GO" id="GO:0032545">
    <property type="term" value="C:CURI complex"/>
    <property type="evidence" value="ECO:0007669"/>
    <property type="project" value="TreeGrafter"/>
</dbReference>
<evidence type="ECO:0000313" key="12">
    <source>
        <dbReference type="EnsemblPlants" id="Kaladp0024s0934.1.v1.1"/>
    </source>
</evidence>
<proteinExistence type="inferred from homology"/>
<dbReference type="PANTHER" id="PTHR17972:SF0">
    <property type="entry name" value="NUCLEOLAR PROTEIN 6"/>
    <property type="match status" value="1"/>
</dbReference>
<feature type="domain" description="Nrap protein" evidence="8">
    <location>
        <begin position="387"/>
        <end position="541"/>
    </location>
</feature>
<keyword evidence="4 5" id="KW-0539">Nucleus</keyword>